<dbReference type="EMBL" id="CAJVQC010016839">
    <property type="protein sequence ID" value="CAG8680255.1"/>
    <property type="molecule type" value="Genomic_DNA"/>
</dbReference>
<keyword evidence="2" id="KW-1185">Reference proteome</keyword>
<comment type="caution">
    <text evidence="1">The sequence shown here is derived from an EMBL/GenBank/DDBJ whole genome shotgun (WGS) entry which is preliminary data.</text>
</comment>
<proteinExistence type="predicted"/>
<reference evidence="1" key="1">
    <citation type="submission" date="2021-06" db="EMBL/GenBank/DDBJ databases">
        <authorList>
            <person name="Kallberg Y."/>
            <person name="Tangrot J."/>
            <person name="Rosling A."/>
        </authorList>
    </citation>
    <scope>NUCLEOTIDE SEQUENCE</scope>
    <source>
        <strain evidence="1">MA461A</strain>
    </source>
</reference>
<dbReference type="Proteomes" id="UP000789920">
    <property type="component" value="Unassembled WGS sequence"/>
</dbReference>
<evidence type="ECO:0000313" key="1">
    <source>
        <dbReference type="EMBL" id="CAG8680255.1"/>
    </source>
</evidence>
<name>A0ACA9NWU3_9GLOM</name>
<protein>
    <submittedName>
        <fullName evidence="1">492_t:CDS:1</fullName>
    </submittedName>
</protein>
<gene>
    <name evidence="1" type="ORF">RPERSI_LOCUS9081</name>
</gene>
<feature type="non-terminal residue" evidence="1">
    <location>
        <position position="1"/>
    </location>
</feature>
<accession>A0ACA9NWU3</accession>
<sequence length="46" mass="5331">QPNKLYKLEAKLVCTACYKTYYEVLDPEDPRSQKYYNTGLGRGTLV</sequence>
<evidence type="ECO:0000313" key="2">
    <source>
        <dbReference type="Proteomes" id="UP000789920"/>
    </source>
</evidence>
<organism evidence="1 2">
    <name type="scientific">Racocetra persica</name>
    <dbReference type="NCBI Taxonomy" id="160502"/>
    <lineage>
        <taxon>Eukaryota</taxon>
        <taxon>Fungi</taxon>
        <taxon>Fungi incertae sedis</taxon>
        <taxon>Mucoromycota</taxon>
        <taxon>Glomeromycotina</taxon>
        <taxon>Glomeromycetes</taxon>
        <taxon>Diversisporales</taxon>
        <taxon>Gigasporaceae</taxon>
        <taxon>Racocetra</taxon>
    </lineage>
</organism>